<protein>
    <submittedName>
        <fullName evidence="4">Cytochrome c552</fullName>
    </submittedName>
</protein>
<dbReference type="RefSeq" id="WP_007785339.1">
    <property type="nucleotide sequence ID" value="NZ_CM001441.1"/>
</dbReference>
<dbReference type="EMBL" id="CM001441">
    <property type="protein sequence ID" value="EHQ90770.1"/>
    <property type="molecule type" value="Genomic_DNA"/>
</dbReference>
<dbReference type="InterPro" id="IPR003321">
    <property type="entry name" value="Cyt_c552"/>
</dbReference>
<dbReference type="InterPro" id="IPR036280">
    <property type="entry name" value="Multihaem_cyt_sf"/>
</dbReference>
<feature type="domain" description="Cytochrome c-552/4" evidence="3">
    <location>
        <begin position="64"/>
        <end position="125"/>
    </location>
</feature>
<dbReference type="SUPFAM" id="SSF48695">
    <property type="entry name" value="Multiheme cytochromes"/>
    <property type="match status" value="1"/>
</dbReference>
<proteinExistence type="predicted"/>
<keyword evidence="1" id="KW-0732">Signal</keyword>
<organism evidence="4 5">
    <name type="scientific">Desulfosporosinus youngiae DSM 17734</name>
    <dbReference type="NCBI Taxonomy" id="768710"/>
    <lineage>
        <taxon>Bacteria</taxon>
        <taxon>Bacillati</taxon>
        <taxon>Bacillota</taxon>
        <taxon>Clostridia</taxon>
        <taxon>Eubacteriales</taxon>
        <taxon>Desulfitobacteriaceae</taxon>
        <taxon>Desulfosporosinus</taxon>
    </lineage>
</organism>
<dbReference type="Gene3D" id="1.20.140.10">
    <property type="entry name" value="Butyryl-CoA Dehydrogenase, subunit A, domain 3"/>
    <property type="match status" value="1"/>
</dbReference>
<feature type="transmembrane region" description="Helical" evidence="2">
    <location>
        <begin position="7"/>
        <end position="26"/>
    </location>
</feature>
<dbReference type="eggNOG" id="COG3303">
    <property type="taxonomic scope" value="Bacteria"/>
</dbReference>
<dbReference type="PANTHER" id="PTHR35038">
    <property type="entry name" value="DISSIMILATORY SULFITE REDUCTASE SIRA"/>
    <property type="match status" value="1"/>
</dbReference>
<dbReference type="Pfam" id="PF13435">
    <property type="entry name" value="Cytochrome_C554"/>
    <property type="match status" value="1"/>
</dbReference>
<name>H5Y5P4_9FIRM</name>
<evidence type="ECO:0000256" key="2">
    <source>
        <dbReference type="SAM" id="Phobius"/>
    </source>
</evidence>
<keyword evidence="2" id="KW-0472">Membrane</keyword>
<dbReference type="GO" id="GO:0042597">
    <property type="term" value="C:periplasmic space"/>
    <property type="evidence" value="ECO:0007669"/>
    <property type="project" value="InterPro"/>
</dbReference>
<dbReference type="InterPro" id="IPR051829">
    <property type="entry name" value="Multiheme_Cytochr_ET"/>
</dbReference>
<dbReference type="Gene3D" id="1.10.1130.10">
    <property type="entry name" value="Flavocytochrome C3, Chain A"/>
    <property type="match status" value="1"/>
</dbReference>
<gene>
    <name evidence="4" type="ORF">DesyoDRAFT_3785</name>
</gene>
<dbReference type="Proteomes" id="UP000005104">
    <property type="component" value="Chromosome"/>
</dbReference>
<keyword evidence="2" id="KW-0812">Transmembrane</keyword>
<dbReference type="AlphaFoldDB" id="H5Y5P4"/>
<evidence type="ECO:0000313" key="4">
    <source>
        <dbReference type="EMBL" id="EHQ90770.1"/>
    </source>
</evidence>
<dbReference type="STRING" id="768710.DesyoDRAFT_3785"/>
<reference evidence="4 5" key="1">
    <citation type="submission" date="2011-11" db="EMBL/GenBank/DDBJ databases">
        <title>The Noncontiguous Finished genome of Desulfosporosinus youngiae DSM 17734.</title>
        <authorList>
            <consortium name="US DOE Joint Genome Institute (JGI-PGF)"/>
            <person name="Lucas S."/>
            <person name="Han J."/>
            <person name="Lapidus A."/>
            <person name="Cheng J.-F."/>
            <person name="Goodwin L."/>
            <person name="Pitluck S."/>
            <person name="Peters L."/>
            <person name="Ovchinnikova G."/>
            <person name="Lu M."/>
            <person name="Land M.L."/>
            <person name="Hauser L."/>
            <person name="Pester M."/>
            <person name="Spring S."/>
            <person name="Ollivier B."/>
            <person name="Rattei T."/>
            <person name="Klenk H.-P."/>
            <person name="Wagner M."/>
            <person name="Loy A."/>
            <person name="Woyke T.J."/>
        </authorList>
    </citation>
    <scope>NUCLEOTIDE SEQUENCE [LARGE SCALE GENOMIC DNA]</scope>
    <source>
        <strain evidence="4 5">DSM 17734</strain>
    </source>
</reference>
<evidence type="ECO:0000256" key="1">
    <source>
        <dbReference type="ARBA" id="ARBA00022729"/>
    </source>
</evidence>
<evidence type="ECO:0000313" key="5">
    <source>
        <dbReference type="Proteomes" id="UP000005104"/>
    </source>
</evidence>
<dbReference type="GO" id="GO:0042279">
    <property type="term" value="F:nitrite reductase (cytochrome, ammonia-forming) activity"/>
    <property type="evidence" value="ECO:0007669"/>
    <property type="project" value="InterPro"/>
</dbReference>
<keyword evidence="2" id="KW-1133">Transmembrane helix</keyword>
<keyword evidence="5" id="KW-1185">Reference proteome</keyword>
<sequence length="321" mass="35631">MNKKVKLITLISLGVLMVILLGIYSVPKLLDSGKTAAAQSTEIIAQTKLPSPQPKLDSFIPISEQYQESVHSTALNTLLEEMKKPDHHVQPRCFQCHSYEYAMAPMDGKPAVAQLNSSIGCADCHKIDNLGAYTLKDENVTELCSSCHTGMSSGTVKPGGSWHHPHGEMFKGIGAIGLPEMPDGRYKEGISCAECHMTNQNHTFEATLPSKAMEEKRITSCNLCHANEDEQEFAERIDKLQEDFKAQDEQYMNRLASVNEALAKNKDNPDYSEANNLYGRLFTNLTLIEADASWGIHNLNYTKAIMADVEANLPRLEEMIK</sequence>
<dbReference type="Pfam" id="PF02335">
    <property type="entry name" value="Cytochrom_C552"/>
    <property type="match status" value="1"/>
</dbReference>
<dbReference type="HOGENOM" id="CLU_865278_0_0_9"/>
<dbReference type="InterPro" id="IPR023155">
    <property type="entry name" value="Cyt_c-552/4"/>
</dbReference>
<accession>H5Y5P4</accession>
<evidence type="ECO:0000259" key="3">
    <source>
        <dbReference type="Pfam" id="PF13435"/>
    </source>
</evidence>
<dbReference type="OrthoDB" id="9777268at2"/>